<accession>A0A0L9TMT9</accession>
<feature type="compositionally biased region" description="Polar residues" evidence="1">
    <location>
        <begin position="135"/>
        <end position="164"/>
    </location>
</feature>
<feature type="region of interest" description="Disordered" evidence="1">
    <location>
        <begin position="130"/>
        <end position="170"/>
    </location>
</feature>
<dbReference type="EMBL" id="CM003371">
    <property type="protein sequence ID" value="KOM31781.1"/>
    <property type="molecule type" value="Genomic_DNA"/>
</dbReference>
<proteinExistence type="predicted"/>
<evidence type="ECO:0000313" key="3">
    <source>
        <dbReference type="Proteomes" id="UP000053144"/>
    </source>
</evidence>
<gene>
    <name evidence="2" type="ORF">LR48_Vigan01g133600</name>
</gene>
<evidence type="ECO:0000313" key="2">
    <source>
        <dbReference type="EMBL" id="KOM31781.1"/>
    </source>
</evidence>
<dbReference type="Gramene" id="KOM31781">
    <property type="protein sequence ID" value="KOM31781"/>
    <property type="gene ID" value="LR48_Vigan01g133600"/>
</dbReference>
<dbReference type="Proteomes" id="UP000053144">
    <property type="component" value="Chromosome 1"/>
</dbReference>
<protein>
    <submittedName>
        <fullName evidence="2">Uncharacterized protein</fullName>
    </submittedName>
</protein>
<reference evidence="3" key="1">
    <citation type="journal article" date="2015" name="Proc. Natl. Acad. Sci. U.S.A.">
        <title>Genome sequencing of adzuki bean (Vigna angularis) provides insight into high starch and low fat accumulation and domestication.</title>
        <authorList>
            <person name="Yang K."/>
            <person name="Tian Z."/>
            <person name="Chen C."/>
            <person name="Luo L."/>
            <person name="Zhao B."/>
            <person name="Wang Z."/>
            <person name="Yu L."/>
            <person name="Li Y."/>
            <person name="Sun Y."/>
            <person name="Li W."/>
            <person name="Chen Y."/>
            <person name="Li Y."/>
            <person name="Zhang Y."/>
            <person name="Ai D."/>
            <person name="Zhao J."/>
            <person name="Shang C."/>
            <person name="Ma Y."/>
            <person name="Wu B."/>
            <person name="Wang M."/>
            <person name="Gao L."/>
            <person name="Sun D."/>
            <person name="Zhang P."/>
            <person name="Guo F."/>
            <person name="Wang W."/>
            <person name="Li Y."/>
            <person name="Wang J."/>
            <person name="Varshney R.K."/>
            <person name="Wang J."/>
            <person name="Ling H.Q."/>
            <person name="Wan P."/>
        </authorList>
    </citation>
    <scope>NUCLEOTIDE SEQUENCE</scope>
    <source>
        <strain evidence="3">cv. Jingnong 6</strain>
    </source>
</reference>
<sequence length="170" mass="18618">MLKVERTRGKSLSVNFEGRAVKRPRLMLKTERIHVEGRAVNPYRLSQRPSGKSLSVHVEGRAVNSSRFMLKDERYILPRQEGDRSVCANTDRPTIGVWKRASGPDTSAEGKTFDNGGRAFNSSATAECGKAFNNGEPSTTASLDESESSIAANLQREPSTTTAFNGGKRD</sequence>
<organism evidence="2 3">
    <name type="scientific">Phaseolus angularis</name>
    <name type="common">Azuki bean</name>
    <name type="synonym">Vigna angularis</name>
    <dbReference type="NCBI Taxonomy" id="3914"/>
    <lineage>
        <taxon>Eukaryota</taxon>
        <taxon>Viridiplantae</taxon>
        <taxon>Streptophyta</taxon>
        <taxon>Embryophyta</taxon>
        <taxon>Tracheophyta</taxon>
        <taxon>Spermatophyta</taxon>
        <taxon>Magnoliopsida</taxon>
        <taxon>eudicotyledons</taxon>
        <taxon>Gunneridae</taxon>
        <taxon>Pentapetalae</taxon>
        <taxon>rosids</taxon>
        <taxon>fabids</taxon>
        <taxon>Fabales</taxon>
        <taxon>Fabaceae</taxon>
        <taxon>Papilionoideae</taxon>
        <taxon>50 kb inversion clade</taxon>
        <taxon>NPAAA clade</taxon>
        <taxon>indigoferoid/millettioid clade</taxon>
        <taxon>Phaseoleae</taxon>
        <taxon>Vigna</taxon>
    </lineage>
</organism>
<evidence type="ECO:0000256" key="1">
    <source>
        <dbReference type="SAM" id="MobiDB-lite"/>
    </source>
</evidence>
<dbReference type="AlphaFoldDB" id="A0A0L9TMT9"/>
<name>A0A0L9TMT9_PHAAN</name>